<dbReference type="InterPro" id="IPR006108">
    <property type="entry name" value="3HC_DH_C"/>
</dbReference>
<evidence type="ECO:0000259" key="3">
    <source>
        <dbReference type="Pfam" id="PF00725"/>
    </source>
</evidence>
<dbReference type="InterPro" id="IPR006176">
    <property type="entry name" value="3-OHacyl-CoA_DH_NAD-bd"/>
</dbReference>
<protein>
    <recommendedName>
        <fullName evidence="6">3-hydroxyacyl-CoA dehydrogenase NAD binding domain-containing protein</fullName>
    </recommendedName>
</protein>
<organism evidence="5">
    <name type="scientific">marine sediment metagenome</name>
    <dbReference type="NCBI Taxonomy" id="412755"/>
    <lineage>
        <taxon>unclassified sequences</taxon>
        <taxon>metagenomes</taxon>
        <taxon>ecological metagenomes</taxon>
    </lineage>
</organism>
<dbReference type="Gene3D" id="1.10.1040.10">
    <property type="entry name" value="N-(1-d-carboxylethyl)-l-norvaline Dehydrogenase, domain 2"/>
    <property type="match status" value="1"/>
</dbReference>
<dbReference type="PANTHER" id="PTHR48075:SF5">
    <property type="entry name" value="3-HYDROXYBUTYRYL-COA DEHYDROGENASE"/>
    <property type="match status" value="1"/>
</dbReference>
<dbReference type="GO" id="GO:0070403">
    <property type="term" value="F:NAD+ binding"/>
    <property type="evidence" value="ECO:0007669"/>
    <property type="project" value="InterPro"/>
</dbReference>
<dbReference type="InterPro" id="IPR013328">
    <property type="entry name" value="6PGD_dom2"/>
</dbReference>
<dbReference type="PROSITE" id="PS00067">
    <property type="entry name" value="3HCDH"/>
    <property type="match status" value="1"/>
</dbReference>
<dbReference type="InterPro" id="IPR036291">
    <property type="entry name" value="NAD(P)-bd_dom_sf"/>
</dbReference>
<accession>A0A0F9W3M8</accession>
<name>A0A0F9W3M8_9ZZZZ</name>
<feature type="domain" description="3-hydroxyacyl-CoA dehydrogenase NAD binding" evidence="4">
    <location>
        <begin position="9"/>
        <end position="187"/>
    </location>
</feature>
<evidence type="ECO:0000256" key="1">
    <source>
        <dbReference type="ARBA" id="ARBA00009463"/>
    </source>
</evidence>
<dbReference type="SUPFAM" id="SSF48179">
    <property type="entry name" value="6-phosphogluconate dehydrogenase C-terminal domain-like"/>
    <property type="match status" value="1"/>
</dbReference>
<evidence type="ECO:0008006" key="6">
    <source>
        <dbReference type="Google" id="ProtNLM"/>
    </source>
</evidence>
<dbReference type="EMBL" id="LAZR01000004">
    <property type="protein sequence ID" value="KKO10965.1"/>
    <property type="molecule type" value="Genomic_DNA"/>
</dbReference>
<evidence type="ECO:0000313" key="5">
    <source>
        <dbReference type="EMBL" id="KKO10965.1"/>
    </source>
</evidence>
<comment type="caution">
    <text evidence="5">The sequence shown here is derived from an EMBL/GenBank/DDBJ whole genome shotgun (WGS) entry which is preliminary data.</text>
</comment>
<dbReference type="GO" id="GO:0016616">
    <property type="term" value="F:oxidoreductase activity, acting on the CH-OH group of donors, NAD or NADP as acceptor"/>
    <property type="evidence" value="ECO:0007669"/>
    <property type="project" value="InterPro"/>
</dbReference>
<gene>
    <name evidence="5" type="ORF">LCGC14_0024490</name>
</gene>
<evidence type="ECO:0000256" key="2">
    <source>
        <dbReference type="ARBA" id="ARBA00023002"/>
    </source>
</evidence>
<keyword evidence="2" id="KW-0560">Oxidoreductase</keyword>
<evidence type="ECO:0000259" key="4">
    <source>
        <dbReference type="Pfam" id="PF02737"/>
    </source>
</evidence>
<dbReference type="PANTHER" id="PTHR48075">
    <property type="entry name" value="3-HYDROXYACYL-COA DEHYDROGENASE FAMILY PROTEIN"/>
    <property type="match status" value="1"/>
</dbReference>
<dbReference type="InterPro" id="IPR008927">
    <property type="entry name" value="6-PGluconate_DH-like_C_sf"/>
</dbReference>
<proteinExistence type="inferred from homology"/>
<sequence>MKLEDIKNICVVGAGNMGHQIALQAAICGYQVKCSDVSADTLKKADAFVDSYLPGRVEKGRLTAEQAKQARTNIKFVASLEEAAGDADFVIEAATEVLSLKRKIFADLDRIAPKHAILATNSSAIVSSKIADATQRQDKVVNMHFFNPALVMKLVEVVKGEHVSEETADVTMALSKDMQKVPVLLKKEVDGFLLNRIFAAISKEAMWLLEMGVAEVEDIDNACVYGAGHPMGPFRLNDLTGLDLSYIMRMEKFRETGNPADLPNPRLVEHYMKGEYGEKTGQGWYSYSKK</sequence>
<reference evidence="5" key="1">
    <citation type="journal article" date="2015" name="Nature">
        <title>Complex archaea that bridge the gap between prokaryotes and eukaryotes.</title>
        <authorList>
            <person name="Spang A."/>
            <person name="Saw J.H."/>
            <person name="Jorgensen S.L."/>
            <person name="Zaremba-Niedzwiedzka K."/>
            <person name="Martijn J."/>
            <person name="Lind A.E."/>
            <person name="van Eijk R."/>
            <person name="Schleper C."/>
            <person name="Guy L."/>
            <person name="Ettema T.J."/>
        </authorList>
    </citation>
    <scope>NUCLEOTIDE SEQUENCE</scope>
</reference>
<dbReference type="AlphaFoldDB" id="A0A0F9W3M8"/>
<dbReference type="InterPro" id="IPR006180">
    <property type="entry name" value="3-OHacyl-CoA_DH_CS"/>
</dbReference>
<comment type="similarity">
    <text evidence="1">Belongs to the 3-hydroxyacyl-CoA dehydrogenase family.</text>
</comment>
<dbReference type="GO" id="GO:0006631">
    <property type="term" value="P:fatty acid metabolic process"/>
    <property type="evidence" value="ECO:0007669"/>
    <property type="project" value="InterPro"/>
</dbReference>
<dbReference type="Pfam" id="PF02737">
    <property type="entry name" value="3HCDH_N"/>
    <property type="match status" value="1"/>
</dbReference>
<feature type="domain" description="3-hydroxyacyl-CoA dehydrogenase C-terminal" evidence="3">
    <location>
        <begin position="191"/>
        <end position="287"/>
    </location>
</feature>
<dbReference type="Pfam" id="PF00725">
    <property type="entry name" value="3HCDH"/>
    <property type="match status" value="1"/>
</dbReference>
<dbReference type="PIRSF" id="PIRSF000105">
    <property type="entry name" value="HCDH"/>
    <property type="match status" value="1"/>
</dbReference>
<dbReference type="FunFam" id="3.40.50.720:FF:000009">
    <property type="entry name" value="Fatty oxidation complex, alpha subunit"/>
    <property type="match status" value="1"/>
</dbReference>
<dbReference type="SUPFAM" id="SSF51735">
    <property type="entry name" value="NAD(P)-binding Rossmann-fold domains"/>
    <property type="match status" value="1"/>
</dbReference>
<dbReference type="Gene3D" id="3.40.50.720">
    <property type="entry name" value="NAD(P)-binding Rossmann-like Domain"/>
    <property type="match status" value="1"/>
</dbReference>
<dbReference type="InterPro" id="IPR022694">
    <property type="entry name" value="3-OHacyl-CoA_DH"/>
</dbReference>